<comment type="similarity">
    <text evidence="8 9">Belongs to the TonB-dependent receptor family.</text>
</comment>
<comment type="caution">
    <text evidence="12">The sequence shown here is derived from an EMBL/GenBank/DDBJ whole genome shotgun (WGS) entry which is preliminary data.</text>
</comment>
<evidence type="ECO:0000256" key="3">
    <source>
        <dbReference type="ARBA" id="ARBA00022452"/>
    </source>
</evidence>
<dbReference type="Pfam" id="PF00593">
    <property type="entry name" value="TonB_dep_Rec_b-barrel"/>
    <property type="match status" value="1"/>
</dbReference>
<protein>
    <submittedName>
        <fullName evidence="12">SusC/RagA family TonB-linked outer membrane protein</fullName>
    </submittedName>
</protein>
<dbReference type="Gene3D" id="3.55.50.30">
    <property type="match status" value="1"/>
</dbReference>
<keyword evidence="7 8" id="KW-0998">Cell outer membrane</keyword>
<dbReference type="InterPro" id="IPR023997">
    <property type="entry name" value="TonB-dep_OMP_SusC/RagA_CS"/>
</dbReference>
<evidence type="ECO:0000313" key="12">
    <source>
        <dbReference type="EMBL" id="TDE09572.1"/>
    </source>
</evidence>
<dbReference type="RefSeq" id="WP_131962076.1">
    <property type="nucleotide sequence ID" value="NZ_SMFL01000019.1"/>
</dbReference>
<dbReference type="InterPro" id="IPR023996">
    <property type="entry name" value="TonB-dep_OMP_SusC/RagA"/>
</dbReference>
<feature type="domain" description="TonB-dependent receptor plug" evidence="11">
    <location>
        <begin position="231"/>
        <end position="337"/>
    </location>
</feature>
<proteinExistence type="inferred from homology"/>
<dbReference type="InterPro" id="IPR036942">
    <property type="entry name" value="Beta-barrel_TonB_sf"/>
</dbReference>
<dbReference type="Pfam" id="PF13715">
    <property type="entry name" value="CarbopepD_reg_2"/>
    <property type="match status" value="1"/>
</dbReference>
<dbReference type="InterPro" id="IPR008969">
    <property type="entry name" value="CarboxyPept-like_regulatory"/>
</dbReference>
<dbReference type="Proteomes" id="UP000294850">
    <property type="component" value="Unassembled WGS sequence"/>
</dbReference>
<keyword evidence="4 8" id="KW-0812">Transmembrane</keyword>
<evidence type="ECO:0000256" key="5">
    <source>
        <dbReference type="ARBA" id="ARBA00023077"/>
    </source>
</evidence>
<dbReference type="FunFam" id="2.170.130.10:FF:000003">
    <property type="entry name" value="SusC/RagA family TonB-linked outer membrane protein"/>
    <property type="match status" value="1"/>
</dbReference>
<dbReference type="PROSITE" id="PS52016">
    <property type="entry name" value="TONB_DEPENDENT_REC_3"/>
    <property type="match status" value="1"/>
</dbReference>
<evidence type="ECO:0000256" key="7">
    <source>
        <dbReference type="ARBA" id="ARBA00023237"/>
    </source>
</evidence>
<evidence type="ECO:0000256" key="6">
    <source>
        <dbReference type="ARBA" id="ARBA00023136"/>
    </source>
</evidence>
<dbReference type="GO" id="GO:0009279">
    <property type="term" value="C:cell outer membrane"/>
    <property type="evidence" value="ECO:0007669"/>
    <property type="project" value="UniProtKB-SubCell"/>
</dbReference>
<dbReference type="Gene3D" id="2.40.170.20">
    <property type="entry name" value="TonB-dependent receptor, beta-barrel domain"/>
    <property type="match status" value="1"/>
</dbReference>
<dbReference type="InterPro" id="IPR039426">
    <property type="entry name" value="TonB-dep_rcpt-like"/>
</dbReference>
<accession>A0A4R5D7R6</accession>
<dbReference type="SUPFAM" id="SSF49464">
    <property type="entry name" value="Carboxypeptidase regulatory domain-like"/>
    <property type="match status" value="1"/>
</dbReference>
<name>A0A4R5D7R6_9BACT</name>
<dbReference type="Pfam" id="PF07715">
    <property type="entry name" value="Plug"/>
    <property type="match status" value="1"/>
</dbReference>
<evidence type="ECO:0000259" key="10">
    <source>
        <dbReference type="Pfam" id="PF00593"/>
    </source>
</evidence>
<organism evidence="12 13">
    <name type="scientific">Dyadobacter psychrotolerans</name>
    <dbReference type="NCBI Taxonomy" id="2541721"/>
    <lineage>
        <taxon>Bacteria</taxon>
        <taxon>Pseudomonadati</taxon>
        <taxon>Bacteroidota</taxon>
        <taxon>Cytophagia</taxon>
        <taxon>Cytophagales</taxon>
        <taxon>Spirosomataceae</taxon>
        <taxon>Dyadobacter</taxon>
    </lineage>
</organism>
<dbReference type="AlphaFoldDB" id="A0A4R5D7R6"/>
<comment type="subcellular location">
    <subcellularLocation>
        <location evidence="1 8">Cell outer membrane</location>
        <topology evidence="1 8">Multi-pass membrane protein</topology>
    </subcellularLocation>
</comment>
<dbReference type="Gene3D" id="2.170.130.10">
    <property type="entry name" value="TonB-dependent receptor, plug domain"/>
    <property type="match status" value="1"/>
</dbReference>
<sequence>MKKTFSPFNYLVTVMKITITPFLVSLLFTSLSLAGGSYGQDMLSKPVHIKAEKQELREVLHTIERSSQVKFSFVRTLVNGYKVTINVANQPLESVLQQILTPLDITYSVSGQYIILNKKQQPQAQPQTSAHQELLQAEINIKGRVTASENKEGLPGVSVLIKSTTQGTVTDVNGNFEINVPDQQSVLVFSFVGYLPHEVTVGSSSQLDITLQADVKALSEVVVVGYGTQKKVNMTGSVASIDFSNVAQTRPISSLSSGLAGLSAGISVKQNSGQPGSDGATLRIRGQGTLNNSDPLVIIDGVQGNMNDVNPQDVANISILKDAASAAIYGSRAANGVILITTKRGSKDKTTLSYNVRLSQQKPSNLINMVTDYPRHMELINEGFNNSSPQTGPFSQATIEDWRTNSAIDPVKYPNTNWFDWILQKKWAQEHNVSASGGSEKSTYLISFNYLNSPGLVENGGFKRYNARINIESQVNKWLTVGTNTFGLWSNSGLANIEDLFSFTGATVPGITPRDPQGRYGSAMALGENQQANNYLWTLNSTRGDIERQKLFSRFYSNIRFTKSLTLESGFSIDYDNQTRRSIGVYIPRYNFQTEQIWNPNPSTYSVGNTNARAYQTVLNHVIKYNETFGKHQISALLGYQEESYQRNNFSASKSDPIDDATPVLDATSTNPVVGGNATDWALRSFFGRVNYNFSEKYLLEANLRYDGSSRFASSKRWGLFPSVSAGWRLSEEEFLKDVAFINELKLRGSWGSLGNNSIGNYDYQSVYGTSNYSFNGIIVQGGAPAAIANSALTWEKTNISNIGVDFATFKNRLGFEAEWFNKNTSNILIDLPIPLVNGNLAAPKQNAAMVLNRGVELTLNWRDKAGDVNYGISGNFSYIKNKVTRFKGSESSLSNQNIMLEGHPIWSFYVREVDRIVKDSDMEMINQMITDGYTFNPGIPKPGDFLYKDLNGDKKINDDDRKIVDANLNPKVVFGLNLNADWKGFSFSTLIQGSAGNKAYWRDLYLSTGMRNGYQINQAVADDHWTPDNQDARYPRLTNYTYAQNTTPNSDFWLQDASYVRLKNVQLGYTVPVSLTRRFFVQRLFVYVNAENLVTLTPYEGIDPEITALGTTQTMYPTMKQLSFGVNVSF</sequence>
<dbReference type="InterPro" id="IPR000531">
    <property type="entry name" value="Beta-barrel_TonB"/>
</dbReference>
<evidence type="ECO:0000256" key="8">
    <source>
        <dbReference type="PROSITE-ProRule" id="PRU01360"/>
    </source>
</evidence>
<keyword evidence="13" id="KW-1185">Reference proteome</keyword>
<reference evidence="12 13" key="1">
    <citation type="submission" date="2019-03" db="EMBL/GenBank/DDBJ databases">
        <title>Dyadobacter AR-3-6 sp. nov., isolated from arctic soil.</title>
        <authorList>
            <person name="Chaudhary D.K."/>
        </authorList>
    </citation>
    <scope>NUCLEOTIDE SEQUENCE [LARGE SCALE GENOMIC DNA]</scope>
    <source>
        <strain evidence="12 13">AR-3-6</strain>
    </source>
</reference>
<evidence type="ECO:0000256" key="4">
    <source>
        <dbReference type="ARBA" id="ARBA00022692"/>
    </source>
</evidence>
<keyword evidence="5 9" id="KW-0798">TonB box</keyword>
<evidence type="ECO:0000256" key="9">
    <source>
        <dbReference type="RuleBase" id="RU003357"/>
    </source>
</evidence>
<keyword evidence="2 8" id="KW-0813">Transport</keyword>
<gene>
    <name evidence="12" type="ORF">E0F88_30250</name>
</gene>
<dbReference type="OrthoDB" id="899266at2"/>
<dbReference type="SUPFAM" id="SSF56935">
    <property type="entry name" value="Porins"/>
    <property type="match status" value="1"/>
</dbReference>
<evidence type="ECO:0000256" key="2">
    <source>
        <dbReference type="ARBA" id="ARBA00022448"/>
    </source>
</evidence>
<evidence type="ECO:0000313" key="13">
    <source>
        <dbReference type="Proteomes" id="UP000294850"/>
    </source>
</evidence>
<feature type="domain" description="TonB-dependent receptor-like beta-barrel" evidence="10">
    <location>
        <begin position="522"/>
        <end position="1093"/>
    </location>
</feature>
<dbReference type="InterPro" id="IPR037066">
    <property type="entry name" value="Plug_dom_sf"/>
</dbReference>
<keyword evidence="3 8" id="KW-1134">Transmembrane beta strand</keyword>
<evidence type="ECO:0000256" key="1">
    <source>
        <dbReference type="ARBA" id="ARBA00004571"/>
    </source>
</evidence>
<keyword evidence="6 8" id="KW-0472">Membrane</keyword>
<dbReference type="NCBIfam" id="TIGR04056">
    <property type="entry name" value="OMP_RagA_SusC"/>
    <property type="match status" value="1"/>
</dbReference>
<dbReference type="EMBL" id="SMFL01000019">
    <property type="protein sequence ID" value="TDE09572.1"/>
    <property type="molecule type" value="Genomic_DNA"/>
</dbReference>
<dbReference type="Gene3D" id="2.60.40.1120">
    <property type="entry name" value="Carboxypeptidase-like, regulatory domain"/>
    <property type="match status" value="1"/>
</dbReference>
<evidence type="ECO:0000259" key="11">
    <source>
        <dbReference type="Pfam" id="PF07715"/>
    </source>
</evidence>
<dbReference type="NCBIfam" id="TIGR04057">
    <property type="entry name" value="SusC_RagA_signa"/>
    <property type="match status" value="1"/>
</dbReference>
<dbReference type="InterPro" id="IPR012910">
    <property type="entry name" value="Plug_dom"/>
</dbReference>